<dbReference type="Pfam" id="PF04055">
    <property type="entry name" value="Radical_SAM"/>
    <property type="match status" value="1"/>
</dbReference>
<evidence type="ECO:0000256" key="2">
    <source>
        <dbReference type="ARBA" id="ARBA00010765"/>
    </source>
</evidence>
<dbReference type="SMART" id="SM00876">
    <property type="entry name" value="BATS"/>
    <property type="match status" value="1"/>
</dbReference>
<keyword evidence="6 16" id="KW-0808">Transferase</keyword>
<evidence type="ECO:0000256" key="6">
    <source>
        <dbReference type="ARBA" id="ARBA00022679"/>
    </source>
</evidence>
<comment type="catalytic activity">
    <reaction evidence="13 16">
        <text>(4R,5S)-dethiobiotin + (sulfur carrier)-SH + 2 reduced [2Fe-2S]-[ferredoxin] + 2 S-adenosyl-L-methionine = (sulfur carrier)-H + biotin + 2 5'-deoxyadenosine + 2 L-methionine + 2 oxidized [2Fe-2S]-[ferredoxin]</text>
        <dbReference type="Rhea" id="RHEA:22060"/>
        <dbReference type="Rhea" id="RHEA-COMP:10000"/>
        <dbReference type="Rhea" id="RHEA-COMP:10001"/>
        <dbReference type="Rhea" id="RHEA-COMP:14737"/>
        <dbReference type="Rhea" id="RHEA-COMP:14739"/>
        <dbReference type="ChEBI" id="CHEBI:17319"/>
        <dbReference type="ChEBI" id="CHEBI:29917"/>
        <dbReference type="ChEBI" id="CHEBI:33737"/>
        <dbReference type="ChEBI" id="CHEBI:33738"/>
        <dbReference type="ChEBI" id="CHEBI:57586"/>
        <dbReference type="ChEBI" id="CHEBI:57844"/>
        <dbReference type="ChEBI" id="CHEBI:59789"/>
        <dbReference type="ChEBI" id="CHEBI:64428"/>
        <dbReference type="ChEBI" id="CHEBI:149473"/>
        <dbReference type="EC" id="2.8.1.6"/>
    </reaction>
</comment>
<dbReference type="CDD" id="cd01335">
    <property type="entry name" value="Radical_SAM"/>
    <property type="match status" value="1"/>
</dbReference>
<dbReference type="GO" id="GO:0005506">
    <property type="term" value="F:iron ion binding"/>
    <property type="evidence" value="ECO:0007669"/>
    <property type="project" value="UniProtKB-UniRule"/>
</dbReference>
<dbReference type="PATRIC" id="fig|546269.5.peg.1354"/>
<dbReference type="UniPathway" id="UPA00078">
    <property type="reaction ID" value="UER00162"/>
</dbReference>
<keyword evidence="7 16" id="KW-0949">S-adenosyl-L-methionine</keyword>
<dbReference type="InterPro" id="IPR010722">
    <property type="entry name" value="BATS_dom"/>
</dbReference>
<proteinExistence type="inferred from homology"/>
<keyword evidence="12 16" id="KW-0411">Iron-sulfur</keyword>
<evidence type="ECO:0000256" key="12">
    <source>
        <dbReference type="ARBA" id="ARBA00023014"/>
    </source>
</evidence>
<dbReference type="KEGG" id="faa:HMPREF0389_00860"/>
<evidence type="ECO:0000313" key="20">
    <source>
        <dbReference type="Proteomes" id="UP000007468"/>
    </source>
</evidence>
<dbReference type="GO" id="GO:0051539">
    <property type="term" value="F:4 iron, 4 sulfur cluster binding"/>
    <property type="evidence" value="ECO:0007669"/>
    <property type="project" value="UniProtKB-KW"/>
</dbReference>
<comment type="pathway">
    <text evidence="1 16">Cofactor biosynthesis; biotin biosynthesis; biotin from 7,8-diaminononanoate: step 2/2.</text>
</comment>
<dbReference type="PROSITE" id="PS51918">
    <property type="entry name" value="RADICAL_SAM"/>
    <property type="match status" value="1"/>
</dbReference>
<dbReference type="SUPFAM" id="SSF102114">
    <property type="entry name" value="Radical SAM enzymes"/>
    <property type="match status" value="1"/>
</dbReference>
<evidence type="ECO:0000256" key="3">
    <source>
        <dbReference type="ARBA" id="ARBA00011738"/>
    </source>
</evidence>
<feature type="binding site" evidence="16 17">
    <location>
        <position position="140"/>
    </location>
    <ligand>
        <name>[2Fe-2S] cluster</name>
        <dbReference type="ChEBI" id="CHEBI:190135"/>
    </ligand>
</feature>
<dbReference type="InterPro" id="IPR006638">
    <property type="entry name" value="Elp3/MiaA/NifB-like_rSAM"/>
</dbReference>
<keyword evidence="5 16" id="KW-0004">4Fe-4S</keyword>
<dbReference type="AlphaFoldDB" id="D6GQ85"/>
<dbReference type="Gene3D" id="3.20.20.70">
    <property type="entry name" value="Aldolase class I"/>
    <property type="match status" value="1"/>
</dbReference>
<dbReference type="SFLD" id="SFLDG01060">
    <property type="entry name" value="BATS_domain_containing"/>
    <property type="match status" value="1"/>
</dbReference>
<evidence type="ECO:0000256" key="1">
    <source>
        <dbReference type="ARBA" id="ARBA00004942"/>
    </source>
</evidence>
<evidence type="ECO:0000256" key="16">
    <source>
        <dbReference type="HAMAP-Rule" id="MF_01694"/>
    </source>
</evidence>
<dbReference type="PANTHER" id="PTHR22976">
    <property type="entry name" value="BIOTIN SYNTHASE"/>
    <property type="match status" value="1"/>
</dbReference>
<evidence type="ECO:0000256" key="5">
    <source>
        <dbReference type="ARBA" id="ARBA00022485"/>
    </source>
</evidence>
<dbReference type="HAMAP" id="MF_01694">
    <property type="entry name" value="BioB"/>
    <property type="match status" value="1"/>
</dbReference>
<feature type="domain" description="Radical SAM core" evidence="18">
    <location>
        <begin position="46"/>
        <end position="275"/>
    </location>
</feature>
<organism evidence="19 20">
    <name type="scientific">Filifactor alocis (strain ATCC 35896 / CCUG 47790 / D40 B5)</name>
    <name type="common">Fusobacterium alocis</name>
    <dbReference type="NCBI Taxonomy" id="546269"/>
    <lineage>
        <taxon>Bacteria</taxon>
        <taxon>Bacillati</taxon>
        <taxon>Bacillota</taxon>
        <taxon>Clostridia</taxon>
        <taxon>Peptostreptococcales</taxon>
        <taxon>Filifactoraceae</taxon>
        <taxon>Filifactor</taxon>
    </lineage>
</organism>
<feature type="binding site" evidence="16 17">
    <location>
        <position position="270"/>
    </location>
    <ligand>
        <name>[2Fe-2S] cluster</name>
        <dbReference type="ChEBI" id="CHEBI:190135"/>
    </ligand>
</feature>
<evidence type="ECO:0000256" key="14">
    <source>
        <dbReference type="ARBA" id="ARBA00057568"/>
    </source>
</evidence>
<dbReference type="EMBL" id="CP002390">
    <property type="protein sequence ID" value="EFE28938.2"/>
    <property type="molecule type" value="Genomic_DNA"/>
</dbReference>
<feature type="binding site" evidence="16 17">
    <location>
        <position position="200"/>
    </location>
    <ligand>
        <name>[2Fe-2S] cluster</name>
        <dbReference type="ChEBI" id="CHEBI:190135"/>
    </ligand>
</feature>
<reference evidence="20" key="1">
    <citation type="submission" date="2010-12" db="EMBL/GenBank/DDBJ databases">
        <title>The genome sequence of Filifactor alocis strain ATCC 35896.</title>
        <authorList>
            <consortium name="The Broad Institute Genome Sequencing Platform"/>
            <person name="Ward D."/>
            <person name="Earl A."/>
            <person name="Feldgarden M."/>
            <person name="Young S.K."/>
            <person name="Gargeya S."/>
            <person name="Zeng Q."/>
            <person name="Alvarado L."/>
            <person name="Berlin A."/>
            <person name="Bochicchio J."/>
            <person name="Chapman S.B."/>
            <person name="Chen Z."/>
            <person name="Freedman E."/>
            <person name="Gellesch M."/>
            <person name="Goldberg J."/>
            <person name="Griggs A."/>
            <person name="Gujja S."/>
            <person name="Heilman E."/>
            <person name="Heiman D."/>
            <person name="Howarth C."/>
            <person name="Mehta T."/>
            <person name="Neiman D."/>
            <person name="Pearson M."/>
            <person name="Roberts A."/>
            <person name="Saif S."/>
            <person name="Shea T."/>
            <person name="Shenoy N."/>
            <person name="Sisk P."/>
            <person name="Stolte C."/>
            <person name="Sykes S."/>
            <person name="White J."/>
            <person name="Yandava C."/>
            <person name="Izard J."/>
            <person name="Blanton J.M."/>
            <person name="Baranova O.V."/>
            <person name="Tanner A.C."/>
            <person name="Dewhirst F.E."/>
            <person name="Haas B."/>
            <person name="Nusbaum C."/>
            <person name="Birren B."/>
        </authorList>
    </citation>
    <scope>NUCLEOTIDE SEQUENCE [LARGE SCALE GENOMIC DNA]</scope>
    <source>
        <strain evidence="20">ATCC 35896 / CCUG 47790 / D40 B5</strain>
    </source>
</reference>
<feature type="binding site" evidence="16 17">
    <location>
        <position position="64"/>
    </location>
    <ligand>
        <name>[4Fe-4S] cluster</name>
        <dbReference type="ChEBI" id="CHEBI:49883"/>
        <note>4Fe-4S-S-AdoMet</note>
    </ligand>
</feature>
<evidence type="ECO:0000256" key="13">
    <source>
        <dbReference type="ARBA" id="ARBA00051157"/>
    </source>
</evidence>
<dbReference type="FunFam" id="3.20.20.70:FF:000026">
    <property type="entry name" value="Biotin synthase"/>
    <property type="match status" value="1"/>
</dbReference>
<evidence type="ECO:0000256" key="7">
    <source>
        <dbReference type="ARBA" id="ARBA00022691"/>
    </source>
</evidence>
<dbReference type="GO" id="GO:0004076">
    <property type="term" value="F:biotin synthase activity"/>
    <property type="evidence" value="ECO:0007669"/>
    <property type="project" value="UniProtKB-UniRule"/>
</dbReference>
<dbReference type="GO" id="GO:0051537">
    <property type="term" value="F:2 iron, 2 sulfur cluster binding"/>
    <property type="evidence" value="ECO:0007669"/>
    <property type="project" value="UniProtKB-KW"/>
</dbReference>
<evidence type="ECO:0000259" key="18">
    <source>
        <dbReference type="PROSITE" id="PS51918"/>
    </source>
</evidence>
<dbReference type="InterPro" id="IPR013785">
    <property type="entry name" value="Aldolase_TIM"/>
</dbReference>
<keyword evidence="11 16" id="KW-0408">Iron</keyword>
<comment type="subunit">
    <text evidence="3 16">Homodimer.</text>
</comment>
<keyword evidence="10 16" id="KW-0093">Biotin biosynthesis</keyword>
<name>D6GQ85_FILAD</name>
<comment type="similarity">
    <text evidence="2 16">Belongs to the radical SAM superfamily. Biotin synthase family.</text>
</comment>
<evidence type="ECO:0000256" key="4">
    <source>
        <dbReference type="ARBA" id="ARBA00012236"/>
    </source>
</evidence>
<evidence type="ECO:0000256" key="17">
    <source>
        <dbReference type="PIRSR" id="PIRSR001619-1"/>
    </source>
</evidence>
<dbReference type="SFLD" id="SFLDS00029">
    <property type="entry name" value="Radical_SAM"/>
    <property type="match status" value="1"/>
</dbReference>
<comment type="cofactor">
    <cofactor evidence="16">
        <name>[2Fe-2S] cluster</name>
        <dbReference type="ChEBI" id="CHEBI:190135"/>
    </cofactor>
    <text evidence="16">Binds 1 [2Fe-2S] cluster. The cluster is coordinated with 3 cysteines and 1 arginine.</text>
</comment>
<keyword evidence="8 16" id="KW-0001">2Fe-2S</keyword>
<dbReference type="HOGENOM" id="CLU_033172_2_1_9"/>
<comment type="cofactor">
    <cofactor evidence="16 17">
        <name>[4Fe-4S] cluster</name>
        <dbReference type="ChEBI" id="CHEBI:49883"/>
    </cofactor>
    <text evidence="16 17">Binds 1 [4Fe-4S] cluster. The cluster is coordinated with 3 cysteines and an exchangeable S-adenosyl-L-methionine.</text>
</comment>
<dbReference type="SFLD" id="SFLDG01278">
    <property type="entry name" value="biotin_synthase_like"/>
    <property type="match status" value="1"/>
</dbReference>
<dbReference type="InterPro" id="IPR024177">
    <property type="entry name" value="Biotin_synthase"/>
</dbReference>
<feature type="binding site" evidence="16 17">
    <location>
        <position position="108"/>
    </location>
    <ligand>
        <name>[2Fe-2S] cluster</name>
        <dbReference type="ChEBI" id="CHEBI:190135"/>
    </ligand>
</feature>
<protein>
    <recommendedName>
        <fullName evidence="15 16">Biotin synthase</fullName>
        <ecNumber evidence="4 16">2.8.1.6</ecNumber>
    </recommendedName>
</protein>
<dbReference type="Pfam" id="PF06968">
    <property type="entry name" value="BATS"/>
    <property type="match status" value="1"/>
</dbReference>
<dbReference type="InterPro" id="IPR058240">
    <property type="entry name" value="rSAM_sf"/>
</dbReference>
<comment type="cofactor">
    <cofactor evidence="17">
        <name>[2Fe-2S] cluster</name>
        <dbReference type="ChEBI" id="CHEBI:190135"/>
    </cofactor>
    <text evidence="17">Binds 1 [2Fe-2S] cluster. The cluster is coordinated with 3 cysteines and 1 arginine.</text>
</comment>
<evidence type="ECO:0000313" key="19">
    <source>
        <dbReference type="EMBL" id="EFE28938.2"/>
    </source>
</evidence>
<feature type="binding site" evidence="16 17">
    <location>
        <position position="68"/>
    </location>
    <ligand>
        <name>[4Fe-4S] cluster</name>
        <dbReference type="ChEBI" id="CHEBI:49883"/>
        <note>4Fe-4S-S-AdoMet</note>
    </ligand>
</feature>
<comment type="function">
    <text evidence="14 16">Catalyzes the conversion of dethiobiotin (DTB) to biotin by the insertion of a sulfur atom into dethiobiotin via a radical-based mechanism.</text>
</comment>
<evidence type="ECO:0000256" key="15">
    <source>
        <dbReference type="ARBA" id="ARBA00070199"/>
    </source>
</evidence>
<dbReference type="RefSeq" id="WP_014262853.1">
    <property type="nucleotide sequence ID" value="NC_016630.1"/>
</dbReference>
<keyword evidence="9 16" id="KW-0479">Metal-binding</keyword>
<evidence type="ECO:0000256" key="10">
    <source>
        <dbReference type="ARBA" id="ARBA00022756"/>
    </source>
</evidence>
<dbReference type="PANTHER" id="PTHR22976:SF2">
    <property type="entry name" value="BIOTIN SYNTHASE, MITOCHONDRIAL"/>
    <property type="match status" value="1"/>
</dbReference>
<keyword evidence="20" id="KW-1185">Reference proteome</keyword>
<evidence type="ECO:0000256" key="11">
    <source>
        <dbReference type="ARBA" id="ARBA00023004"/>
    </source>
</evidence>
<dbReference type="Proteomes" id="UP000007468">
    <property type="component" value="Chromosome"/>
</dbReference>
<evidence type="ECO:0000256" key="8">
    <source>
        <dbReference type="ARBA" id="ARBA00022714"/>
    </source>
</evidence>
<dbReference type="InterPro" id="IPR002684">
    <property type="entry name" value="Biotin_synth/BioAB"/>
</dbReference>
<dbReference type="SMART" id="SM00729">
    <property type="entry name" value="Elp3"/>
    <property type="match status" value="1"/>
</dbReference>
<dbReference type="NCBIfam" id="TIGR00433">
    <property type="entry name" value="bioB"/>
    <property type="match status" value="1"/>
</dbReference>
<dbReference type="GO" id="GO:0009102">
    <property type="term" value="P:biotin biosynthetic process"/>
    <property type="evidence" value="ECO:0007669"/>
    <property type="project" value="UniProtKB-UniRule"/>
</dbReference>
<feature type="binding site" evidence="16 17">
    <location>
        <position position="71"/>
    </location>
    <ligand>
        <name>[4Fe-4S] cluster</name>
        <dbReference type="ChEBI" id="CHEBI:49883"/>
        <note>4Fe-4S-S-AdoMet</note>
    </ligand>
</feature>
<dbReference type="PIRSF" id="PIRSF001619">
    <property type="entry name" value="Biotin_synth"/>
    <property type="match status" value="1"/>
</dbReference>
<dbReference type="InterPro" id="IPR007197">
    <property type="entry name" value="rSAM"/>
</dbReference>
<dbReference type="eggNOG" id="COG0502">
    <property type="taxonomic scope" value="Bacteria"/>
</dbReference>
<dbReference type="STRING" id="546269.HMPREF0389_00860"/>
<sequence>MVEMTLQGIKKDILSGKKISKEEAMFLYEAPLEELCSMANEIREHFCGNGFDMCTIVNGKSGKCSEDCKYCAQSSWYKTQVEEYPLMEEKELIDLAKYNHDRGVVRYSVVTSGRRLSKKDVDAVCKSITNLRKEVDIQVCASFGLLEKEDFEKLKAVGVSRVHNNLETSRQNFINICTTHTYEDKIHAIRQAQEAGLKVCSGGIMGLGETMEDRVNMVIDIRELGIKSIPVNFLNPIPGTPYENVPMLSQEEMRRIVAVFRCLIPDAAIRLAGGRGLLKDKGRACFQSGANAAISGDMLTTSGMTIEKDMAMIKELGFEVRAMEQ</sequence>
<evidence type="ECO:0000256" key="9">
    <source>
        <dbReference type="ARBA" id="ARBA00022723"/>
    </source>
</evidence>
<accession>D6GQ85</accession>
<gene>
    <name evidence="16 19" type="primary">bioB</name>
    <name evidence="19" type="ordered locus">HMPREF0389_00860</name>
</gene>
<dbReference type="EC" id="2.8.1.6" evidence="4 16"/>